<dbReference type="Proteomes" id="UP001501475">
    <property type="component" value="Unassembled WGS sequence"/>
</dbReference>
<organism evidence="2 3">
    <name type="scientific">Nostocoides vanveenii</name>
    <dbReference type="NCBI Taxonomy" id="330835"/>
    <lineage>
        <taxon>Bacteria</taxon>
        <taxon>Bacillati</taxon>
        <taxon>Actinomycetota</taxon>
        <taxon>Actinomycetes</taxon>
        <taxon>Micrococcales</taxon>
        <taxon>Intrasporangiaceae</taxon>
        <taxon>Nostocoides</taxon>
    </lineage>
</organism>
<evidence type="ECO:0000256" key="1">
    <source>
        <dbReference type="SAM" id="MobiDB-lite"/>
    </source>
</evidence>
<comment type="caution">
    <text evidence="2">The sequence shown here is derived from an EMBL/GenBank/DDBJ whole genome shotgun (WGS) entry which is preliminary data.</text>
</comment>
<accession>A0ABP4WKG1</accession>
<proteinExistence type="predicted"/>
<reference evidence="3" key="1">
    <citation type="journal article" date="2019" name="Int. J. Syst. Evol. Microbiol.">
        <title>The Global Catalogue of Microorganisms (GCM) 10K type strain sequencing project: providing services to taxonomists for standard genome sequencing and annotation.</title>
        <authorList>
            <consortium name="The Broad Institute Genomics Platform"/>
            <consortium name="The Broad Institute Genome Sequencing Center for Infectious Disease"/>
            <person name="Wu L."/>
            <person name="Ma J."/>
        </authorList>
    </citation>
    <scope>NUCLEOTIDE SEQUENCE [LARGE SCALE GENOMIC DNA]</scope>
    <source>
        <strain evidence="3">JCM 15591</strain>
    </source>
</reference>
<dbReference type="EMBL" id="BAAAPN010000034">
    <property type="protein sequence ID" value="GAA1754350.1"/>
    <property type="molecule type" value="Genomic_DNA"/>
</dbReference>
<protein>
    <recommendedName>
        <fullName evidence="4">GIY-YIG nuclease family protein</fullName>
    </recommendedName>
</protein>
<keyword evidence="3" id="KW-1185">Reference proteome</keyword>
<evidence type="ECO:0008006" key="4">
    <source>
        <dbReference type="Google" id="ProtNLM"/>
    </source>
</evidence>
<name>A0ABP4WKG1_9MICO</name>
<evidence type="ECO:0000313" key="3">
    <source>
        <dbReference type="Proteomes" id="UP001501475"/>
    </source>
</evidence>
<gene>
    <name evidence="2" type="ORF">GCM10009810_12720</name>
</gene>
<evidence type="ECO:0000313" key="2">
    <source>
        <dbReference type="EMBL" id="GAA1754350.1"/>
    </source>
</evidence>
<sequence length="310" mass="33431">MRERPTRERPATHLMPTPTHGANDDHDRDAFDAATQAHFQGDPLPWAVYLLIDPTRPPTSHPGGEVFYVGIALSGRHFQDLGAPEALPDREVDARERVKAIMDAGQTPLVEVLANALTDRGREDRAEAARDALILTLNPPVLNARMASCFERWDGRTASRLQSAPAARAPDDVQVLVAEVTEPGQFGTVQGLLDASADALFETFSSWPRSQVHKASALNRAASEARVLWLLVAGTTLFPGLVPPGLILGARLLGEAEDKGPGTLLLAGLTGPESDALQRLLVGAVIPIPASPAEGRHALYWFDRTLYDES</sequence>
<feature type="compositionally biased region" description="Basic and acidic residues" evidence="1">
    <location>
        <begin position="1"/>
        <end position="11"/>
    </location>
</feature>
<feature type="region of interest" description="Disordered" evidence="1">
    <location>
        <begin position="1"/>
        <end position="24"/>
    </location>
</feature>